<evidence type="ECO:0000256" key="7">
    <source>
        <dbReference type="SAM" id="MobiDB-lite"/>
    </source>
</evidence>
<evidence type="ECO:0000256" key="5">
    <source>
        <dbReference type="ARBA" id="ARBA00022759"/>
    </source>
</evidence>
<keyword evidence="6" id="KW-0378">Hydrolase</keyword>
<gene>
    <name evidence="9" type="ORF">D1345_16980</name>
</gene>
<protein>
    <submittedName>
        <fullName evidence="9">Replication endonuclease</fullName>
    </submittedName>
</protein>
<evidence type="ECO:0000256" key="3">
    <source>
        <dbReference type="ARBA" id="ARBA00022705"/>
    </source>
</evidence>
<evidence type="ECO:0000256" key="4">
    <source>
        <dbReference type="ARBA" id="ARBA00022722"/>
    </source>
</evidence>
<reference evidence="9 10" key="1">
    <citation type="submission" date="2018-08" db="EMBL/GenBank/DDBJ databases">
        <title>Complete genome sequence of JP2-74.</title>
        <authorList>
            <person name="Wu L."/>
        </authorList>
    </citation>
    <scope>NUCLEOTIDE SEQUENCE [LARGE SCALE GENOMIC DNA]</scope>
    <source>
        <strain evidence="9 10">JP2-74</strain>
    </source>
</reference>
<keyword evidence="3" id="KW-0235">DNA replication</keyword>
<evidence type="ECO:0000313" key="10">
    <source>
        <dbReference type="Proteomes" id="UP000259465"/>
    </source>
</evidence>
<feature type="domain" description="Replication gene A protein-like" evidence="8">
    <location>
        <begin position="125"/>
        <end position="350"/>
    </location>
</feature>
<dbReference type="GO" id="GO:0006260">
    <property type="term" value="P:DNA replication"/>
    <property type="evidence" value="ECO:0007669"/>
    <property type="project" value="UniProtKB-KW"/>
</dbReference>
<name>A0AAD0RSI9_9NEIS</name>
<comment type="function">
    <text evidence="1">Possible endonuclease which induces a single-strand cut and initiates DNA replication.</text>
</comment>
<evidence type="ECO:0000256" key="1">
    <source>
        <dbReference type="ARBA" id="ARBA00003293"/>
    </source>
</evidence>
<dbReference type="AlphaFoldDB" id="A0AAD0RSI9"/>
<keyword evidence="5 9" id="KW-0255">Endonuclease</keyword>
<evidence type="ECO:0000256" key="6">
    <source>
        <dbReference type="ARBA" id="ARBA00022801"/>
    </source>
</evidence>
<dbReference type="Proteomes" id="UP000259465">
    <property type="component" value="Chromosome"/>
</dbReference>
<evidence type="ECO:0000256" key="2">
    <source>
        <dbReference type="ARBA" id="ARBA00009260"/>
    </source>
</evidence>
<feature type="region of interest" description="Disordered" evidence="7">
    <location>
        <begin position="581"/>
        <end position="604"/>
    </location>
</feature>
<evidence type="ECO:0000313" key="9">
    <source>
        <dbReference type="EMBL" id="AXT47765.1"/>
    </source>
</evidence>
<dbReference type="EMBL" id="CP031968">
    <property type="protein sequence ID" value="AXT47765.1"/>
    <property type="molecule type" value="Genomic_DNA"/>
</dbReference>
<comment type="similarity">
    <text evidence="2">Belongs to the phage GPA family.</text>
</comment>
<dbReference type="Pfam" id="PF05840">
    <property type="entry name" value="Phage_GPA"/>
    <property type="match status" value="1"/>
</dbReference>
<dbReference type="GO" id="GO:0004519">
    <property type="term" value="F:endonuclease activity"/>
    <property type="evidence" value="ECO:0007669"/>
    <property type="project" value="UniProtKB-KW"/>
</dbReference>
<accession>A0AAD0RSI9</accession>
<dbReference type="GO" id="GO:0016787">
    <property type="term" value="F:hydrolase activity"/>
    <property type="evidence" value="ECO:0007669"/>
    <property type="project" value="UniProtKB-KW"/>
</dbReference>
<evidence type="ECO:0000259" key="8">
    <source>
        <dbReference type="Pfam" id="PF05840"/>
    </source>
</evidence>
<keyword evidence="4" id="KW-0540">Nuclease</keyword>
<sequence>MPELSHLPDSWALAKIGHFPRHLQRAVRRNWLRRRNRNLTGRKGVLDDGREAEANNYLRELVGRFPAKALELGASESQLVEYAKAKASQAEALHRDGVGMEDLERFCSEHGIALPNADTDGGIKLRLACSLWWRRNLRRVNARKAEALSIALGLVHKRHALYASHDAVTRRREQKRRNRALLEALTAINELGEEFSLADVADAGMSNPRIRRAELMCRIAGFEHIAIGLELAGEFITLTAPSRFHPRVAASGQRNPHYDGVSTPTDTRDYLGGVWSRIGASLARADIKIFGFRVAEPHHDGTPHYHGLFFMKPEHVREFRRIVARHAVREDRQELGLRYALTRADAMAMARKQKAAGAKEPLAKLAEAIGWEKAFWNGKRSRWVWKAIKARVDFKRIDWSRGTAAGYIAKYIAKNVDGTRQDGFSIGQDYEAVGGWPDGDDGLTLAEDYATDATVTAQRVDAWASTWGIRQFQQVGGPPVGVWRELRRIDYADAEDVLMRAAAAADAGNWGRFVEVMGGHEASRKNMPLRLAKDSAPATNRYGEPGQKRLFGVVEVDGGQLAVTRMHTWEIKRGVGVSGRESAPWTRVNNSTETKFTPFPAQPGDAQRVAAEAAEMDIYMSTRPEDDAFLPEAENRARQQRGRAAQRQFQQQISDFMKFADGWVQQAQQQAERKRADTVLRLTSQRLSKRFKRMAPAAGLEHLNEIRMAALLQSQDAPRPGARWRAEGGSSKPIARQLNNAIDRARKFTARVQ</sequence>
<dbReference type="KEGG" id="crz:D1345_16980"/>
<keyword evidence="10" id="KW-1185">Reference proteome</keyword>
<organism evidence="9 10">
    <name type="scientific">Chromobacterium rhizoryzae</name>
    <dbReference type="NCBI Taxonomy" id="1778675"/>
    <lineage>
        <taxon>Bacteria</taxon>
        <taxon>Pseudomonadati</taxon>
        <taxon>Pseudomonadota</taxon>
        <taxon>Betaproteobacteria</taxon>
        <taxon>Neisseriales</taxon>
        <taxon>Chromobacteriaceae</taxon>
        <taxon>Chromobacterium</taxon>
    </lineage>
</organism>
<dbReference type="InterPro" id="IPR008766">
    <property type="entry name" value="Replication_gene_A-like"/>
</dbReference>
<proteinExistence type="inferred from homology"/>